<proteinExistence type="inferred from homology"/>
<evidence type="ECO:0000259" key="7">
    <source>
        <dbReference type="Pfam" id="PF20636"/>
    </source>
</evidence>
<dbReference type="InterPro" id="IPR040424">
    <property type="entry name" value="Smn1"/>
</dbReference>
<dbReference type="PhylomeDB" id="S7ZE58"/>
<evidence type="ECO:0000256" key="4">
    <source>
        <dbReference type="ARBA" id="ARBA00023187"/>
    </source>
</evidence>
<keyword evidence="4" id="KW-0508">mRNA splicing</keyword>
<dbReference type="PANTHER" id="PTHR39267:SF1">
    <property type="entry name" value="SURVIVAL MOTOR NEURON PROTEIN"/>
    <property type="match status" value="1"/>
</dbReference>
<dbReference type="GO" id="GO:0006397">
    <property type="term" value="P:mRNA processing"/>
    <property type="evidence" value="ECO:0007669"/>
    <property type="project" value="UniProtKB-KW"/>
</dbReference>
<comment type="similarity">
    <text evidence="2">Belongs to the SMN family.</text>
</comment>
<dbReference type="AlphaFoldDB" id="S7ZE58"/>
<keyword evidence="9" id="KW-1185">Reference proteome</keyword>
<keyword evidence="5" id="KW-0539">Nucleus</keyword>
<feature type="domain" description="Survival Motor Neuron Gemin2-binding" evidence="7">
    <location>
        <begin position="13"/>
        <end position="33"/>
    </location>
</feature>
<dbReference type="STRING" id="933388.S7ZE58"/>
<organism evidence="8 9">
    <name type="scientific">Penicillium oxalicum (strain 114-2 / CGMCC 5302)</name>
    <name type="common">Penicillium decumbens</name>
    <dbReference type="NCBI Taxonomy" id="933388"/>
    <lineage>
        <taxon>Eukaryota</taxon>
        <taxon>Fungi</taxon>
        <taxon>Dikarya</taxon>
        <taxon>Ascomycota</taxon>
        <taxon>Pezizomycotina</taxon>
        <taxon>Eurotiomycetes</taxon>
        <taxon>Eurotiomycetidae</taxon>
        <taxon>Eurotiales</taxon>
        <taxon>Aspergillaceae</taxon>
        <taxon>Penicillium</taxon>
    </lineage>
</organism>
<evidence type="ECO:0000256" key="1">
    <source>
        <dbReference type="ARBA" id="ARBA00004123"/>
    </source>
</evidence>
<accession>S7ZE58</accession>
<evidence type="ECO:0000256" key="2">
    <source>
        <dbReference type="ARBA" id="ARBA00005371"/>
    </source>
</evidence>
<evidence type="ECO:0000256" key="5">
    <source>
        <dbReference type="ARBA" id="ARBA00023242"/>
    </source>
</evidence>
<dbReference type="InterPro" id="IPR047313">
    <property type="entry name" value="SMN_C"/>
</dbReference>
<evidence type="ECO:0000256" key="3">
    <source>
        <dbReference type="ARBA" id="ARBA00022664"/>
    </source>
</evidence>
<dbReference type="PANTHER" id="PTHR39267">
    <property type="entry name" value="SURVIVAL MOTOR NEURON-LIKE PROTEIN 1"/>
    <property type="match status" value="1"/>
</dbReference>
<feature type="compositionally biased region" description="Low complexity" evidence="6">
    <location>
        <begin position="109"/>
        <end position="119"/>
    </location>
</feature>
<dbReference type="InterPro" id="IPR049481">
    <property type="entry name" value="SMN_G2-BD"/>
</dbReference>
<feature type="compositionally biased region" description="Polar residues" evidence="6">
    <location>
        <begin position="91"/>
        <end position="108"/>
    </location>
</feature>
<dbReference type="GO" id="GO:0005634">
    <property type="term" value="C:nucleus"/>
    <property type="evidence" value="ECO:0007669"/>
    <property type="project" value="UniProtKB-SubCell"/>
</dbReference>
<sequence length="174" mass="18584">MGKSKNDQALTHEEIWDDSALVQSWDDAVEEYKLYHSIHAKGENVDDVLKAAEAAAIKEKEEENAVMVPDDGQIGEDDVDAMDAESGLIAGQTTLPATEQGHIRSSQQPSTSAPTGPSAAPGPTPPAGALPMPAGAFPNVQDEGLRNLMIAWYFAGYYTGLYEGQQQHDQSKSG</sequence>
<gene>
    <name evidence="8" type="ORF">PDE_03881</name>
</gene>
<dbReference type="GO" id="GO:0008380">
    <property type="term" value="P:RNA splicing"/>
    <property type="evidence" value="ECO:0007669"/>
    <property type="project" value="UniProtKB-KW"/>
</dbReference>
<dbReference type="eggNOG" id="KOG4327">
    <property type="taxonomic scope" value="Eukaryota"/>
</dbReference>
<dbReference type="EMBL" id="KB644411">
    <property type="protein sequence ID" value="EPS28935.1"/>
    <property type="molecule type" value="Genomic_DNA"/>
</dbReference>
<comment type="subcellular location">
    <subcellularLocation>
        <location evidence="1">Nucleus</location>
    </subcellularLocation>
</comment>
<dbReference type="HOGENOM" id="CLU_093937_1_0_1"/>
<evidence type="ECO:0000256" key="6">
    <source>
        <dbReference type="SAM" id="MobiDB-lite"/>
    </source>
</evidence>
<dbReference type="Pfam" id="PF20635">
    <property type="entry name" value="SMN_YG-box"/>
    <property type="match status" value="1"/>
</dbReference>
<dbReference type="Proteomes" id="UP000019376">
    <property type="component" value="Unassembled WGS sequence"/>
</dbReference>
<name>S7ZE58_PENO1</name>
<dbReference type="OrthoDB" id="197400at2759"/>
<protein>
    <recommendedName>
        <fullName evidence="7">Survival Motor Neuron Gemin2-binding domain-containing protein</fullName>
    </recommendedName>
</protein>
<reference evidence="8 9" key="1">
    <citation type="journal article" date="2013" name="PLoS ONE">
        <title>Genomic and secretomic analyses reveal unique features of the lignocellulolytic enzyme system of Penicillium decumbens.</title>
        <authorList>
            <person name="Liu G."/>
            <person name="Zhang L."/>
            <person name="Wei X."/>
            <person name="Zou G."/>
            <person name="Qin Y."/>
            <person name="Ma L."/>
            <person name="Li J."/>
            <person name="Zheng H."/>
            <person name="Wang S."/>
            <person name="Wang C."/>
            <person name="Xun L."/>
            <person name="Zhao G.-P."/>
            <person name="Zhou Z."/>
            <person name="Qu Y."/>
        </authorList>
    </citation>
    <scope>NUCLEOTIDE SEQUENCE [LARGE SCALE GENOMIC DNA]</scope>
    <source>
        <strain evidence="9">114-2 / CGMCC 5302</strain>
    </source>
</reference>
<dbReference type="CDD" id="cd22851">
    <property type="entry name" value="SMN_N"/>
    <property type="match status" value="1"/>
</dbReference>
<dbReference type="Pfam" id="PF20636">
    <property type="entry name" value="SMN_G2-BD"/>
    <property type="match status" value="1"/>
</dbReference>
<keyword evidence="3" id="KW-0507">mRNA processing</keyword>
<evidence type="ECO:0000313" key="8">
    <source>
        <dbReference type="EMBL" id="EPS28935.1"/>
    </source>
</evidence>
<feature type="region of interest" description="Disordered" evidence="6">
    <location>
        <begin position="84"/>
        <end position="140"/>
    </location>
</feature>
<dbReference type="CDD" id="cd22852">
    <property type="entry name" value="SMN_C"/>
    <property type="match status" value="1"/>
</dbReference>
<evidence type="ECO:0000313" key="9">
    <source>
        <dbReference type="Proteomes" id="UP000019376"/>
    </source>
</evidence>
<feature type="compositionally biased region" description="Low complexity" evidence="6">
    <location>
        <begin position="129"/>
        <end position="138"/>
    </location>
</feature>